<protein>
    <submittedName>
        <fullName evidence="1">PilZ domain-containing protein</fullName>
    </submittedName>
</protein>
<dbReference type="RefSeq" id="WP_251871237.1">
    <property type="nucleotide sequence ID" value="NZ_CP098755.1"/>
</dbReference>
<gene>
    <name evidence="1" type="ORF">NDK47_18410</name>
</gene>
<organism evidence="1 2">
    <name type="scientific">Brevibacillus ruminantium</name>
    <dbReference type="NCBI Taxonomy" id="2950604"/>
    <lineage>
        <taxon>Bacteria</taxon>
        <taxon>Bacillati</taxon>
        <taxon>Bacillota</taxon>
        <taxon>Bacilli</taxon>
        <taxon>Bacillales</taxon>
        <taxon>Paenibacillaceae</taxon>
        <taxon>Brevibacillus</taxon>
    </lineage>
</organism>
<dbReference type="Proteomes" id="UP001056500">
    <property type="component" value="Chromosome"/>
</dbReference>
<reference evidence="1" key="1">
    <citation type="submission" date="2022-06" db="EMBL/GenBank/DDBJ databases">
        <title>Genome sequencing of Brevibacillus sp. BB3-R1.</title>
        <authorList>
            <person name="Heo J."/>
            <person name="Lee D."/>
            <person name="Won M."/>
            <person name="Han B.-H."/>
            <person name="Hong S.-B."/>
            <person name="Kwon S.-W."/>
        </authorList>
    </citation>
    <scope>NUCLEOTIDE SEQUENCE</scope>
    <source>
        <strain evidence="1">BB3-R1</strain>
    </source>
</reference>
<dbReference type="EMBL" id="CP098755">
    <property type="protein sequence ID" value="USG64121.1"/>
    <property type="molecule type" value="Genomic_DNA"/>
</dbReference>
<accession>A0ABY4WHK3</accession>
<keyword evidence="2" id="KW-1185">Reference proteome</keyword>
<evidence type="ECO:0000313" key="2">
    <source>
        <dbReference type="Proteomes" id="UP001056500"/>
    </source>
</evidence>
<name>A0ABY4WHK3_9BACL</name>
<proteinExistence type="predicted"/>
<sequence>MAEVISLAPFLADKRLHRGAVLHMMLAAKVKQSLQVSVEHAQHGYMIVSYVQEKDARQSLLGSTARFRWETDSMVTSLDLQVIQEETIWPVVMIRLLPVGIEISTKGELKLLQPDINIQIPYKVMGARPIEEKGEGTMLSFSPTRLILSTEGFVSVGEFLQLSFHVPAASNEIVAMAKVVEKNFEGGKSIIKLIYTDIAEKHLQAIREYYRKVAQSVS</sequence>
<evidence type="ECO:0000313" key="1">
    <source>
        <dbReference type="EMBL" id="USG64121.1"/>
    </source>
</evidence>